<evidence type="ECO:0000256" key="3">
    <source>
        <dbReference type="ARBA" id="ARBA00022468"/>
    </source>
</evidence>
<dbReference type="Proteomes" id="UP000288216">
    <property type="component" value="Unassembled WGS sequence"/>
</dbReference>
<dbReference type="InterPro" id="IPR024792">
    <property type="entry name" value="RhoGDI_dom_sf"/>
</dbReference>
<keyword evidence="4" id="KW-0963">Cytoplasm</keyword>
<dbReference type="InterPro" id="IPR014756">
    <property type="entry name" value="Ig_E-set"/>
</dbReference>
<dbReference type="OrthoDB" id="1683373at2759"/>
<sequence>MWLTVCYKDIMTDKDPELYPVEEDALVDTNYKAPAQKTLIEIKQMDNDDESLNKYKQALLGCGSLDI</sequence>
<dbReference type="GO" id="GO:0007266">
    <property type="term" value="P:Rho protein signal transduction"/>
    <property type="evidence" value="ECO:0007669"/>
    <property type="project" value="InterPro"/>
</dbReference>
<dbReference type="SUPFAM" id="SSF81296">
    <property type="entry name" value="E set domains"/>
    <property type="match status" value="1"/>
</dbReference>
<dbReference type="AlphaFoldDB" id="A0A401NKW8"/>
<dbReference type="Pfam" id="PF02115">
    <property type="entry name" value="Rho_GDI"/>
    <property type="match status" value="1"/>
</dbReference>
<protein>
    <submittedName>
        <fullName evidence="5">Uncharacterized protein</fullName>
    </submittedName>
</protein>
<comment type="similarity">
    <text evidence="2">Belongs to the Rho GDI family.</text>
</comment>
<comment type="caution">
    <text evidence="5">The sequence shown here is derived from an EMBL/GenBank/DDBJ whole genome shotgun (WGS) entry which is preliminary data.</text>
</comment>
<evidence type="ECO:0000256" key="1">
    <source>
        <dbReference type="ARBA" id="ARBA00004496"/>
    </source>
</evidence>
<evidence type="ECO:0000313" key="6">
    <source>
        <dbReference type="Proteomes" id="UP000288216"/>
    </source>
</evidence>
<evidence type="ECO:0000256" key="2">
    <source>
        <dbReference type="ARBA" id="ARBA00009758"/>
    </source>
</evidence>
<gene>
    <name evidence="5" type="ORF">scyTo_0004106</name>
</gene>
<name>A0A401NKW8_SCYTO</name>
<proteinExistence type="inferred from homology"/>
<dbReference type="GO" id="GO:0005096">
    <property type="term" value="F:GTPase activator activity"/>
    <property type="evidence" value="ECO:0007669"/>
    <property type="project" value="UniProtKB-KW"/>
</dbReference>
<feature type="non-terminal residue" evidence="5">
    <location>
        <position position="67"/>
    </location>
</feature>
<keyword evidence="6" id="KW-1185">Reference proteome</keyword>
<reference evidence="5 6" key="1">
    <citation type="journal article" date="2018" name="Nat. Ecol. Evol.">
        <title>Shark genomes provide insights into elasmobranch evolution and the origin of vertebrates.</title>
        <authorList>
            <person name="Hara Y"/>
            <person name="Yamaguchi K"/>
            <person name="Onimaru K"/>
            <person name="Kadota M"/>
            <person name="Koyanagi M"/>
            <person name="Keeley SD"/>
            <person name="Tatsumi K"/>
            <person name="Tanaka K"/>
            <person name="Motone F"/>
            <person name="Kageyama Y"/>
            <person name="Nozu R"/>
            <person name="Adachi N"/>
            <person name="Nishimura O"/>
            <person name="Nakagawa R"/>
            <person name="Tanegashima C"/>
            <person name="Kiyatake I"/>
            <person name="Matsumoto R"/>
            <person name="Murakumo K"/>
            <person name="Nishida K"/>
            <person name="Terakita A"/>
            <person name="Kuratani S"/>
            <person name="Sato K"/>
            <person name="Hyodo S Kuraku.S."/>
        </authorList>
    </citation>
    <scope>NUCLEOTIDE SEQUENCE [LARGE SCALE GENOMIC DNA]</scope>
</reference>
<organism evidence="5 6">
    <name type="scientific">Scyliorhinus torazame</name>
    <name type="common">Cloudy catshark</name>
    <name type="synonym">Catulus torazame</name>
    <dbReference type="NCBI Taxonomy" id="75743"/>
    <lineage>
        <taxon>Eukaryota</taxon>
        <taxon>Metazoa</taxon>
        <taxon>Chordata</taxon>
        <taxon>Craniata</taxon>
        <taxon>Vertebrata</taxon>
        <taxon>Chondrichthyes</taxon>
        <taxon>Elasmobranchii</taxon>
        <taxon>Galeomorphii</taxon>
        <taxon>Galeoidea</taxon>
        <taxon>Carcharhiniformes</taxon>
        <taxon>Scyliorhinidae</taxon>
        <taxon>Scyliorhinus</taxon>
    </lineage>
</organism>
<evidence type="ECO:0000313" key="5">
    <source>
        <dbReference type="EMBL" id="GCB61514.1"/>
    </source>
</evidence>
<comment type="subcellular location">
    <subcellularLocation>
        <location evidence="1">Cytoplasm</location>
    </subcellularLocation>
</comment>
<accession>A0A401NKW8</accession>
<dbReference type="Gene3D" id="2.70.50.30">
    <property type="entry name" value="Coagulation Factor XIII, subunit A, domain 1"/>
    <property type="match status" value="1"/>
</dbReference>
<dbReference type="STRING" id="75743.A0A401NKW8"/>
<evidence type="ECO:0000256" key="4">
    <source>
        <dbReference type="ARBA" id="ARBA00022490"/>
    </source>
</evidence>
<dbReference type="EMBL" id="BFAA01001187">
    <property type="protein sequence ID" value="GCB61514.1"/>
    <property type="molecule type" value="Genomic_DNA"/>
</dbReference>
<dbReference type="GO" id="GO:0005094">
    <property type="term" value="F:Rho GDP-dissociation inhibitor activity"/>
    <property type="evidence" value="ECO:0007669"/>
    <property type="project" value="InterPro"/>
</dbReference>
<dbReference type="GO" id="GO:0005737">
    <property type="term" value="C:cytoplasm"/>
    <property type="evidence" value="ECO:0007669"/>
    <property type="project" value="UniProtKB-SubCell"/>
</dbReference>
<dbReference type="InterPro" id="IPR000406">
    <property type="entry name" value="Rho_GDI"/>
</dbReference>
<keyword evidence="3" id="KW-0343">GTPase activation</keyword>